<accession>K7EWR4</accession>
<evidence type="ECO:0000256" key="1">
    <source>
        <dbReference type="ARBA" id="ARBA00004123"/>
    </source>
</evidence>
<dbReference type="PANTHER" id="PTHR46481">
    <property type="entry name" value="ZINC FINGER BED DOMAIN-CONTAINING PROTEIN 4"/>
    <property type="match status" value="1"/>
</dbReference>
<keyword evidence="4" id="KW-0862">Zinc</keyword>
<keyword evidence="5" id="KW-0805">Transcription regulation</keyword>
<keyword evidence="2" id="KW-0479">Metal-binding</keyword>
<name>K7EWR4_PELSI</name>
<dbReference type="OrthoDB" id="1607513at2759"/>
<dbReference type="InterPro" id="IPR012337">
    <property type="entry name" value="RNaseH-like_sf"/>
</dbReference>
<evidence type="ECO:0000259" key="10">
    <source>
        <dbReference type="PROSITE" id="PS50808"/>
    </source>
</evidence>
<dbReference type="RefSeq" id="XP_014433102.1">
    <property type="nucleotide sequence ID" value="XM_014577616.2"/>
</dbReference>
<evidence type="ECO:0000256" key="4">
    <source>
        <dbReference type="ARBA" id="ARBA00022833"/>
    </source>
</evidence>
<evidence type="ECO:0000256" key="7">
    <source>
        <dbReference type="ARBA" id="ARBA00023163"/>
    </source>
</evidence>
<evidence type="ECO:0000313" key="11">
    <source>
        <dbReference type="Ensembl" id="ENSPSIP00000000224.1"/>
    </source>
</evidence>
<dbReference type="GO" id="GO:0003677">
    <property type="term" value="F:DNA binding"/>
    <property type="evidence" value="ECO:0007669"/>
    <property type="project" value="UniProtKB-KW"/>
</dbReference>
<reference evidence="12" key="2">
    <citation type="journal article" date="2013" name="Nat. Genet.">
        <title>The draft genomes of soft-shell turtle and green sea turtle yield insights into the development and evolution of the turtle-specific body plan.</title>
        <authorList>
            <person name="Wang Z."/>
            <person name="Pascual-Anaya J."/>
            <person name="Zadissa A."/>
            <person name="Li W."/>
            <person name="Niimura Y."/>
            <person name="Huang Z."/>
            <person name="Li C."/>
            <person name="White S."/>
            <person name="Xiong Z."/>
            <person name="Fang D."/>
            <person name="Wang B."/>
            <person name="Ming Y."/>
            <person name="Chen Y."/>
            <person name="Zheng Y."/>
            <person name="Kuraku S."/>
            <person name="Pignatelli M."/>
            <person name="Herrero J."/>
            <person name="Beal K."/>
            <person name="Nozawa M."/>
            <person name="Li Q."/>
            <person name="Wang J."/>
            <person name="Zhang H."/>
            <person name="Yu L."/>
            <person name="Shigenobu S."/>
            <person name="Wang J."/>
            <person name="Liu J."/>
            <person name="Flicek P."/>
            <person name="Searle S."/>
            <person name="Wang J."/>
            <person name="Kuratani S."/>
            <person name="Yin Y."/>
            <person name="Aken B."/>
            <person name="Zhang G."/>
            <person name="Irie N."/>
        </authorList>
    </citation>
    <scope>NUCLEOTIDE SEQUENCE [LARGE SCALE GENOMIC DNA]</scope>
    <source>
        <strain evidence="12">Daiwa-1</strain>
    </source>
</reference>
<dbReference type="InterPro" id="IPR052035">
    <property type="entry name" value="ZnF_BED_domain_contain"/>
</dbReference>
<dbReference type="PANTHER" id="PTHR46481:SF10">
    <property type="entry name" value="ZINC FINGER BED DOMAIN-CONTAINING PROTEIN 39"/>
    <property type="match status" value="1"/>
</dbReference>
<dbReference type="eggNOG" id="KOG1121">
    <property type="taxonomic scope" value="Eukaryota"/>
</dbReference>
<dbReference type="GO" id="GO:0009791">
    <property type="term" value="P:post-embryonic development"/>
    <property type="evidence" value="ECO:0007669"/>
    <property type="project" value="UniProtKB-ARBA"/>
</dbReference>
<dbReference type="PROSITE" id="PS50808">
    <property type="entry name" value="ZF_BED"/>
    <property type="match status" value="1"/>
</dbReference>
<dbReference type="SUPFAM" id="SSF57667">
    <property type="entry name" value="beta-beta-alpha zinc fingers"/>
    <property type="match status" value="1"/>
</dbReference>
<dbReference type="Pfam" id="PF02892">
    <property type="entry name" value="zf-BED"/>
    <property type="match status" value="1"/>
</dbReference>
<sequence>MERSKKSAAWNHFIQISEDVVKCKLCSAELKYAKSTGSMLNHLKLKHPTVSRKTESRNQTPLAAFASGSSGRYNTREEQLTELLCTMISTDMLPVSVVEGTGFRALMSFVEPDYCMPLRQTITSRLENCYETCVRLLREKLDKAVKVAFTTDCWTALSTESYMTVTCHYIENWEPRSSVLHTESLAGEQTAENLAAKLNATVERWGLAGRVLACVHDNTSDIALANTPRYVAWESVSCFAHTLQLAINDGFLSSPVDHAVAAASRLVAHFHHSTVATQAFEREQIQLQVQPHPLIQSCKIRWNSVYDMFERLSEQRQAVTAVLSDSSVTKQSDAQMLQLQDEHWQLLEDILPVLSTLKCATTAMSAEQLASISNIYPICNSLLQTHLRSEAPVENEKVPAFKTAICHSLSLEHRMTPSDPAIAAKPAVIAALLDPRHKHMRFLSPVVQIAAKSKLLELAARLEIEEPPRAWADRRGAETDEPMEPASKKRTSAIVMLLGEGYTKKENEENAVEKELEDYLREPCPSLECSPLEWWKVNAQRFPRLGKLANSYLCIPGTSVPAECVFSSAGLTINRLRSRLTPEHVNMLIFLNKNKQ</sequence>
<dbReference type="GeneTree" id="ENSGT00940000158431"/>
<dbReference type="InterPro" id="IPR003656">
    <property type="entry name" value="Znf_BED"/>
</dbReference>
<dbReference type="GO" id="GO:0046983">
    <property type="term" value="F:protein dimerization activity"/>
    <property type="evidence" value="ECO:0007669"/>
    <property type="project" value="InterPro"/>
</dbReference>
<dbReference type="EMBL" id="AGCU01140969">
    <property type="status" value="NOT_ANNOTATED_CDS"/>
    <property type="molecule type" value="Genomic_DNA"/>
</dbReference>
<protein>
    <submittedName>
        <fullName evidence="11">Zinc finger BED domain-containing protein 1-like</fullName>
    </submittedName>
</protein>
<dbReference type="InterPro" id="IPR036236">
    <property type="entry name" value="Znf_C2H2_sf"/>
</dbReference>
<keyword evidence="12" id="KW-1185">Reference proteome</keyword>
<dbReference type="SUPFAM" id="SSF53098">
    <property type="entry name" value="Ribonuclease H-like"/>
    <property type="match status" value="1"/>
</dbReference>
<dbReference type="SMART" id="SM00614">
    <property type="entry name" value="ZnF_BED"/>
    <property type="match status" value="1"/>
</dbReference>
<dbReference type="GO" id="GO:0008270">
    <property type="term" value="F:zinc ion binding"/>
    <property type="evidence" value="ECO:0007669"/>
    <property type="project" value="UniProtKB-KW"/>
</dbReference>
<dbReference type="OMA" id="DEYWQLM"/>
<evidence type="ECO:0000256" key="2">
    <source>
        <dbReference type="ARBA" id="ARBA00022723"/>
    </source>
</evidence>
<dbReference type="Pfam" id="PF05699">
    <property type="entry name" value="Dimer_Tnp_hAT"/>
    <property type="match status" value="1"/>
</dbReference>
<dbReference type="AlphaFoldDB" id="K7EWR4"/>
<proteinExistence type="predicted"/>
<reference evidence="11" key="3">
    <citation type="submission" date="2025-08" db="UniProtKB">
        <authorList>
            <consortium name="Ensembl"/>
        </authorList>
    </citation>
    <scope>IDENTIFICATION</scope>
</reference>
<keyword evidence="7" id="KW-0804">Transcription</keyword>
<dbReference type="InterPro" id="IPR008906">
    <property type="entry name" value="HATC_C_dom"/>
</dbReference>
<comment type="subcellular location">
    <subcellularLocation>
        <location evidence="1">Nucleus</location>
    </subcellularLocation>
</comment>
<dbReference type="GO" id="GO:0005634">
    <property type="term" value="C:nucleus"/>
    <property type="evidence" value="ECO:0007669"/>
    <property type="project" value="UniProtKB-SubCell"/>
</dbReference>
<dbReference type="SUPFAM" id="SSF140996">
    <property type="entry name" value="Hermes dimerisation domain"/>
    <property type="match status" value="1"/>
</dbReference>
<reference evidence="12" key="1">
    <citation type="submission" date="2011-10" db="EMBL/GenBank/DDBJ databases">
        <authorList>
            <consortium name="Soft-shell Turtle Genome Consortium"/>
        </authorList>
    </citation>
    <scope>NUCLEOTIDE SEQUENCE [LARGE SCALE GENOMIC DNA]</scope>
    <source>
        <strain evidence="12">Daiwa-1</strain>
    </source>
</reference>
<evidence type="ECO:0000256" key="9">
    <source>
        <dbReference type="PROSITE-ProRule" id="PRU00027"/>
    </source>
</evidence>
<keyword evidence="6" id="KW-0238">DNA-binding</keyword>
<evidence type="ECO:0000256" key="8">
    <source>
        <dbReference type="ARBA" id="ARBA00023242"/>
    </source>
</evidence>
<evidence type="ECO:0000256" key="5">
    <source>
        <dbReference type="ARBA" id="ARBA00023015"/>
    </source>
</evidence>
<evidence type="ECO:0000256" key="6">
    <source>
        <dbReference type="ARBA" id="ARBA00023125"/>
    </source>
</evidence>
<dbReference type="Ensembl" id="ENSPSIT00000000224.1">
    <property type="protein sequence ID" value="ENSPSIP00000000224.1"/>
    <property type="gene ID" value="ENSPSIG00000000224.1"/>
</dbReference>
<dbReference type="HOGENOM" id="CLU_009123_12_2_1"/>
<feature type="domain" description="BED-type" evidence="10">
    <location>
        <begin position="4"/>
        <end position="54"/>
    </location>
</feature>
<evidence type="ECO:0000256" key="3">
    <source>
        <dbReference type="ARBA" id="ARBA00022771"/>
    </source>
</evidence>
<reference evidence="11" key="4">
    <citation type="submission" date="2025-09" db="UniProtKB">
        <authorList>
            <consortium name="Ensembl"/>
        </authorList>
    </citation>
    <scope>IDENTIFICATION</scope>
</reference>
<keyword evidence="3 9" id="KW-0863">Zinc-finger</keyword>
<dbReference type="Proteomes" id="UP000007267">
    <property type="component" value="Unassembled WGS sequence"/>
</dbReference>
<organism evidence="11 12">
    <name type="scientific">Pelodiscus sinensis</name>
    <name type="common">Chinese softshell turtle</name>
    <name type="synonym">Trionyx sinensis</name>
    <dbReference type="NCBI Taxonomy" id="13735"/>
    <lineage>
        <taxon>Eukaryota</taxon>
        <taxon>Metazoa</taxon>
        <taxon>Chordata</taxon>
        <taxon>Craniata</taxon>
        <taxon>Vertebrata</taxon>
        <taxon>Euteleostomi</taxon>
        <taxon>Archelosauria</taxon>
        <taxon>Testudinata</taxon>
        <taxon>Testudines</taxon>
        <taxon>Cryptodira</taxon>
        <taxon>Trionychia</taxon>
        <taxon>Trionychidae</taxon>
        <taxon>Pelodiscus</taxon>
    </lineage>
</organism>
<evidence type="ECO:0000313" key="12">
    <source>
        <dbReference type="Proteomes" id="UP000007267"/>
    </source>
</evidence>
<keyword evidence="8" id="KW-0539">Nucleus</keyword>